<keyword evidence="3" id="KW-1185">Reference proteome</keyword>
<proteinExistence type="predicted"/>
<reference evidence="2" key="2">
    <citation type="submission" date="2021-12" db="EMBL/GenBank/DDBJ databases">
        <title>Resequencing data analysis of finger millet.</title>
        <authorList>
            <person name="Hatakeyama M."/>
            <person name="Aluri S."/>
            <person name="Balachadran M.T."/>
            <person name="Sivarajan S.R."/>
            <person name="Poveda L."/>
            <person name="Shimizu-Inatsugi R."/>
            <person name="Schlapbach R."/>
            <person name="Sreeman S.M."/>
            <person name="Shimizu K.K."/>
        </authorList>
    </citation>
    <scope>NUCLEOTIDE SEQUENCE</scope>
</reference>
<sequence length="106" mass="11461">MNLVRPPSSSSPRSQSCCVSSNEPPCSPPGWWALGGSRLDLATGGGLVDESGRWRQALSNAPWRRAAASVRRWLSVDDKSSLPQLCDAGRRPHSGLLQHERSTRGP</sequence>
<feature type="region of interest" description="Disordered" evidence="1">
    <location>
        <begin position="82"/>
        <end position="106"/>
    </location>
</feature>
<reference evidence="2" key="1">
    <citation type="journal article" date="2018" name="DNA Res.">
        <title>Multiple hybrid de novo genome assembly of finger millet, an orphan allotetraploid crop.</title>
        <authorList>
            <person name="Hatakeyama M."/>
            <person name="Aluri S."/>
            <person name="Balachadran M.T."/>
            <person name="Sivarajan S.R."/>
            <person name="Patrignani A."/>
            <person name="Gruter S."/>
            <person name="Poveda L."/>
            <person name="Shimizu-Inatsugi R."/>
            <person name="Baeten J."/>
            <person name="Francoijs K.J."/>
            <person name="Nataraja K.N."/>
            <person name="Reddy Y.A.N."/>
            <person name="Phadnis S."/>
            <person name="Ravikumar R.L."/>
            <person name="Schlapbach R."/>
            <person name="Sreeman S.M."/>
            <person name="Shimizu K.K."/>
        </authorList>
    </citation>
    <scope>NUCLEOTIDE SEQUENCE</scope>
</reference>
<organism evidence="2 3">
    <name type="scientific">Eleusine coracana subsp. coracana</name>
    <dbReference type="NCBI Taxonomy" id="191504"/>
    <lineage>
        <taxon>Eukaryota</taxon>
        <taxon>Viridiplantae</taxon>
        <taxon>Streptophyta</taxon>
        <taxon>Embryophyta</taxon>
        <taxon>Tracheophyta</taxon>
        <taxon>Spermatophyta</taxon>
        <taxon>Magnoliopsida</taxon>
        <taxon>Liliopsida</taxon>
        <taxon>Poales</taxon>
        <taxon>Poaceae</taxon>
        <taxon>PACMAD clade</taxon>
        <taxon>Chloridoideae</taxon>
        <taxon>Cynodonteae</taxon>
        <taxon>Eleusininae</taxon>
        <taxon>Eleusine</taxon>
    </lineage>
</organism>
<gene>
    <name evidence="2" type="primary">gb20531</name>
    <name evidence="2" type="ORF">PR202_gb20531</name>
</gene>
<evidence type="ECO:0000313" key="2">
    <source>
        <dbReference type="EMBL" id="GJN32058.1"/>
    </source>
</evidence>
<evidence type="ECO:0000313" key="3">
    <source>
        <dbReference type="Proteomes" id="UP001054889"/>
    </source>
</evidence>
<dbReference type="EMBL" id="BQKI01000083">
    <property type="protein sequence ID" value="GJN32058.1"/>
    <property type="molecule type" value="Genomic_DNA"/>
</dbReference>
<comment type="caution">
    <text evidence="2">The sequence shown here is derived from an EMBL/GenBank/DDBJ whole genome shotgun (WGS) entry which is preliminary data.</text>
</comment>
<evidence type="ECO:0000256" key="1">
    <source>
        <dbReference type="SAM" id="MobiDB-lite"/>
    </source>
</evidence>
<dbReference type="AlphaFoldDB" id="A0AAV5FAZ1"/>
<feature type="compositionally biased region" description="Low complexity" evidence="1">
    <location>
        <begin position="1"/>
        <end position="21"/>
    </location>
</feature>
<dbReference type="Proteomes" id="UP001054889">
    <property type="component" value="Unassembled WGS sequence"/>
</dbReference>
<protein>
    <submittedName>
        <fullName evidence="2">Uncharacterized protein</fullName>
    </submittedName>
</protein>
<feature type="region of interest" description="Disordered" evidence="1">
    <location>
        <begin position="1"/>
        <end position="25"/>
    </location>
</feature>
<name>A0AAV5FAZ1_ELECO</name>
<accession>A0AAV5FAZ1</accession>